<feature type="compositionally biased region" description="Polar residues" evidence="2">
    <location>
        <begin position="284"/>
        <end position="296"/>
    </location>
</feature>
<dbReference type="Gene3D" id="1.25.10.10">
    <property type="entry name" value="Leucine-rich Repeat Variant"/>
    <property type="match status" value="1"/>
</dbReference>
<dbReference type="InterPro" id="IPR016024">
    <property type="entry name" value="ARM-type_fold"/>
</dbReference>
<feature type="compositionally biased region" description="Polar residues" evidence="2">
    <location>
        <begin position="363"/>
        <end position="377"/>
    </location>
</feature>
<dbReference type="InterPro" id="IPR051177">
    <property type="entry name" value="CIK-Related_Protein"/>
</dbReference>
<keyword evidence="4" id="KW-0418">Kinase</keyword>
<evidence type="ECO:0000256" key="2">
    <source>
        <dbReference type="SAM" id="MobiDB-lite"/>
    </source>
</evidence>
<dbReference type="STRING" id="133383.A0A1R0H4X5"/>
<dbReference type="GO" id="GO:0016301">
    <property type="term" value="F:kinase activity"/>
    <property type="evidence" value="ECO:0007669"/>
    <property type="project" value="UniProtKB-KW"/>
</dbReference>
<feature type="region of interest" description="Disordered" evidence="2">
    <location>
        <begin position="496"/>
        <end position="535"/>
    </location>
</feature>
<keyword evidence="4" id="KW-0808">Transferase</keyword>
<reference evidence="4 5" key="1">
    <citation type="journal article" date="2016" name="Mol. Biol. Evol.">
        <title>Genome-Wide Survey of Gut Fungi (Harpellales) Reveals the First Horizontally Transferred Ubiquitin Gene from a Mosquito Host.</title>
        <authorList>
            <person name="Wang Y."/>
            <person name="White M.M."/>
            <person name="Kvist S."/>
            <person name="Moncalvo J.M."/>
        </authorList>
    </citation>
    <scope>NUCLEOTIDE SEQUENCE [LARGE SCALE GENOMIC DNA]</scope>
    <source>
        <strain evidence="4 5">ALG-7-W6</strain>
    </source>
</reference>
<dbReference type="EMBL" id="LSSL01000594">
    <property type="protein sequence ID" value="OLY84173.1"/>
    <property type="molecule type" value="Genomic_DNA"/>
</dbReference>
<protein>
    <submittedName>
        <fullName evidence="4">N-terminal kinase-like protein</fullName>
    </submittedName>
</protein>
<feature type="region of interest" description="Disordered" evidence="2">
    <location>
        <begin position="325"/>
        <end position="386"/>
    </location>
</feature>
<evidence type="ECO:0000313" key="5">
    <source>
        <dbReference type="Proteomes" id="UP000187455"/>
    </source>
</evidence>
<feature type="repeat" description="HEAT" evidence="1">
    <location>
        <begin position="145"/>
        <end position="183"/>
    </location>
</feature>
<dbReference type="InterPro" id="IPR021133">
    <property type="entry name" value="HEAT_type_2"/>
</dbReference>
<keyword evidence="5" id="KW-1185">Reference proteome</keyword>
<dbReference type="AlphaFoldDB" id="A0A1R0H4X5"/>
<comment type="caution">
    <text evidence="4">The sequence shown here is derived from an EMBL/GenBank/DDBJ whole genome shotgun (WGS) entry which is preliminary data.</text>
</comment>
<accession>A0A1R0H4X5</accession>
<feature type="compositionally biased region" description="Polar residues" evidence="2">
    <location>
        <begin position="325"/>
        <end position="351"/>
    </location>
</feature>
<dbReference type="SUPFAM" id="SSF48371">
    <property type="entry name" value="ARM repeat"/>
    <property type="match status" value="1"/>
</dbReference>
<dbReference type="PANTHER" id="PTHR12984:SF3">
    <property type="entry name" value="N-TERMINAL KINASE-LIKE PROTEIN"/>
    <property type="match status" value="1"/>
</dbReference>
<proteinExistence type="predicted"/>
<dbReference type="InterPro" id="IPR011989">
    <property type="entry name" value="ARM-like"/>
</dbReference>
<dbReference type="Proteomes" id="UP000187455">
    <property type="component" value="Unassembled WGS sequence"/>
</dbReference>
<evidence type="ECO:0000313" key="4">
    <source>
        <dbReference type="EMBL" id="OLY84173.1"/>
    </source>
</evidence>
<gene>
    <name evidence="4" type="ORF">AYI68_g1666</name>
</gene>
<dbReference type="InterPro" id="IPR032682">
    <property type="entry name" value="Cnd1_C"/>
</dbReference>
<dbReference type="OrthoDB" id="447103at2759"/>
<dbReference type="PROSITE" id="PS50077">
    <property type="entry name" value="HEAT_REPEAT"/>
    <property type="match status" value="1"/>
</dbReference>
<feature type="region of interest" description="Disordered" evidence="2">
    <location>
        <begin position="274"/>
        <end position="301"/>
    </location>
</feature>
<dbReference type="PANTHER" id="PTHR12984">
    <property type="entry name" value="SCY1-RELATED S/T PROTEIN KINASE-LIKE"/>
    <property type="match status" value="1"/>
</dbReference>
<sequence>MAPDPKNRIPVSVFMERSLKPNGMFNSQFVRINLFVEELSTKDKAEIAGFLEELSENIETYPKETIKYKFLPELIKIMGYGGDVSILTNILRISKTMNDEEYNDIMTPAIIGFYQSNDRMLRYNLLKSISEYINLLPQSVVIKNIFPSYLSGFQDNAPAIREETVKSLPLFIPILPEKVVNSDLIRHLTRLISDTEPGIRANSLICIGKVTKKHKKYGHSCINNILKRPIPTIQDSIFKDHNGPVRDISSKAVVALLATVEEFSKTLPDTAMVQKSGPKVAKGSQDTQTVNNQQGGETKGGWMISTLASGISGALTYTTSLSKSENLTSNEGSVNGSQNITGTNNSNSARNSLDFKSKESITKDTNQLRNSNQTPSNLDAHHRSNDYEVNDGWENEEFGDFLRDTDSGHTKQAGWGSNDFEFNSFTNSDKPLPYISNIDLKEEPFHDFGDSDFVKEYPIKKDLDNHDDGSDFKINDSSNDWDADPSDWNFNFNSINDSNQPQKKSLENEKNKSQILPSNTSMNSPSGTQSPKVVNNLKSAKLLTKIY</sequence>
<feature type="domain" description="Condensin complex subunit 1 C-terminal" evidence="3">
    <location>
        <begin position="122"/>
        <end position="226"/>
    </location>
</feature>
<name>A0A1R0H4X5_9FUNG</name>
<feature type="compositionally biased region" description="Basic and acidic residues" evidence="2">
    <location>
        <begin position="353"/>
        <end position="362"/>
    </location>
</feature>
<dbReference type="Pfam" id="PF12717">
    <property type="entry name" value="Cnd1"/>
    <property type="match status" value="1"/>
</dbReference>
<feature type="compositionally biased region" description="Polar residues" evidence="2">
    <location>
        <begin position="513"/>
        <end position="535"/>
    </location>
</feature>
<organism evidence="4 5">
    <name type="scientific">Smittium mucronatum</name>
    <dbReference type="NCBI Taxonomy" id="133383"/>
    <lineage>
        <taxon>Eukaryota</taxon>
        <taxon>Fungi</taxon>
        <taxon>Fungi incertae sedis</taxon>
        <taxon>Zoopagomycota</taxon>
        <taxon>Kickxellomycotina</taxon>
        <taxon>Harpellomycetes</taxon>
        <taxon>Harpellales</taxon>
        <taxon>Legeriomycetaceae</taxon>
        <taxon>Smittium</taxon>
    </lineage>
</organism>
<evidence type="ECO:0000256" key="1">
    <source>
        <dbReference type="PROSITE-ProRule" id="PRU00103"/>
    </source>
</evidence>
<evidence type="ECO:0000259" key="3">
    <source>
        <dbReference type="Pfam" id="PF12717"/>
    </source>
</evidence>